<gene>
    <name evidence="2" type="primary">Acey_s0030.g2178</name>
    <name evidence="2" type="ORF">Y032_0030g2178</name>
</gene>
<keyword evidence="3" id="KW-1185">Reference proteome</keyword>
<proteinExistence type="predicted"/>
<name>A0A016UQE6_9BILA</name>
<evidence type="ECO:0000313" key="2">
    <source>
        <dbReference type="EMBL" id="EYC17624.1"/>
    </source>
</evidence>
<sequence>MRCVHLLILAVLPLMLYAAPPKEEDYRGRLRPADCVKPKKFPMDSLDAFVIELNRRRRLMADGWQQNGPRGNVYLPKGENLMEMEWSCGLEEKAIAALNTSECNTSCPAKRPNAPNGTTGFFDCQNVSSGYDPMGGSWLRGIYSTSIKTKPGAPVMASMCEDGNRDYCNLVRYNVHRIGCAETQSVEKKCVFCLTDKPPLQDGDTVYNVGGGSCPKGKCHKPTHGCDPETGLCFEPLPVTTPKPLICYIFGCFPVEEFLNRNDFALPWWRPWNT</sequence>
<reference evidence="3" key="1">
    <citation type="journal article" date="2015" name="Nat. Genet.">
        <title>The genome and transcriptome of the zoonotic hookworm Ancylostoma ceylanicum identify infection-specific gene families.</title>
        <authorList>
            <person name="Schwarz E.M."/>
            <person name="Hu Y."/>
            <person name="Antoshechkin I."/>
            <person name="Miller M.M."/>
            <person name="Sternberg P.W."/>
            <person name="Aroian R.V."/>
        </authorList>
    </citation>
    <scope>NUCLEOTIDE SEQUENCE</scope>
    <source>
        <strain evidence="3">HY135</strain>
    </source>
</reference>
<organism evidence="2 3">
    <name type="scientific">Ancylostoma ceylanicum</name>
    <dbReference type="NCBI Taxonomy" id="53326"/>
    <lineage>
        <taxon>Eukaryota</taxon>
        <taxon>Metazoa</taxon>
        <taxon>Ecdysozoa</taxon>
        <taxon>Nematoda</taxon>
        <taxon>Chromadorea</taxon>
        <taxon>Rhabditida</taxon>
        <taxon>Rhabditina</taxon>
        <taxon>Rhabditomorpha</taxon>
        <taxon>Strongyloidea</taxon>
        <taxon>Ancylostomatidae</taxon>
        <taxon>Ancylostomatinae</taxon>
        <taxon>Ancylostoma</taxon>
    </lineage>
</organism>
<accession>A0A016UQE6</accession>
<keyword evidence="1" id="KW-0732">Signal</keyword>
<dbReference type="Gene3D" id="3.40.33.10">
    <property type="entry name" value="CAP"/>
    <property type="match status" value="1"/>
</dbReference>
<dbReference type="InterPro" id="IPR035940">
    <property type="entry name" value="CAP_sf"/>
</dbReference>
<dbReference type="EMBL" id="JARK01001366">
    <property type="protein sequence ID" value="EYC17624.1"/>
    <property type="molecule type" value="Genomic_DNA"/>
</dbReference>
<dbReference type="SUPFAM" id="SSF55797">
    <property type="entry name" value="PR-1-like"/>
    <property type="match status" value="1"/>
</dbReference>
<comment type="caution">
    <text evidence="2">The sequence shown here is derived from an EMBL/GenBank/DDBJ whole genome shotgun (WGS) entry which is preliminary data.</text>
</comment>
<protein>
    <recommendedName>
        <fullName evidence="4">SCP domain-containing protein</fullName>
    </recommendedName>
</protein>
<feature type="chain" id="PRO_5001492624" description="SCP domain-containing protein" evidence="1">
    <location>
        <begin position="19"/>
        <end position="274"/>
    </location>
</feature>
<evidence type="ECO:0008006" key="4">
    <source>
        <dbReference type="Google" id="ProtNLM"/>
    </source>
</evidence>
<evidence type="ECO:0000313" key="3">
    <source>
        <dbReference type="Proteomes" id="UP000024635"/>
    </source>
</evidence>
<feature type="signal peptide" evidence="1">
    <location>
        <begin position="1"/>
        <end position="18"/>
    </location>
</feature>
<dbReference type="AlphaFoldDB" id="A0A016UQE6"/>
<evidence type="ECO:0000256" key="1">
    <source>
        <dbReference type="SAM" id="SignalP"/>
    </source>
</evidence>
<dbReference type="Proteomes" id="UP000024635">
    <property type="component" value="Unassembled WGS sequence"/>
</dbReference>